<gene>
    <name evidence="2" type="ORF">E3T55_02335</name>
</gene>
<evidence type="ECO:0000313" key="3">
    <source>
        <dbReference type="Proteomes" id="UP000297447"/>
    </source>
</evidence>
<dbReference type="EMBL" id="SOHE01000013">
    <property type="protein sequence ID" value="TFD55320.1"/>
    <property type="molecule type" value="Genomic_DNA"/>
</dbReference>
<protein>
    <submittedName>
        <fullName evidence="2">DUF177 domain-containing protein</fullName>
    </submittedName>
</protein>
<organism evidence="2 3">
    <name type="scientific">Cryobacterium frigoriphilum</name>
    <dbReference type="NCBI Taxonomy" id="1259150"/>
    <lineage>
        <taxon>Bacteria</taxon>
        <taxon>Bacillati</taxon>
        <taxon>Actinomycetota</taxon>
        <taxon>Actinomycetes</taxon>
        <taxon>Micrococcales</taxon>
        <taxon>Microbacteriaceae</taxon>
        <taxon>Cryobacterium</taxon>
    </lineage>
</organism>
<dbReference type="Pfam" id="PF02620">
    <property type="entry name" value="YceD"/>
    <property type="match status" value="1"/>
</dbReference>
<dbReference type="Proteomes" id="UP000297447">
    <property type="component" value="Unassembled WGS sequence"/>
</dbReference>
<dbReference type="OrthoDB" id="9790372at2"/>
<accession>A0A4R9AB69</accession>
<reference evidence="2 3" key="1">
    <citation type="submission" date="2019-03" db="EMBL/GenBank/DDBJ databases">
        <title>Genomics of glacier-inhabiting Cryobacterium strains.</title>
        <authorList>
            <person name="Liu Q."/>
            <person name="Xin Y.-H."/>
        </authorList>
    </citation>
    <scope>NUCLEOTIDE SEQUENCE [LARGE SCALE GENOMIC DNA]</scope>
    <source>
        <strain evidence="2 3">Hh14</strain>
    </source>
</reference>
<comment type="caution">
    <text evidence="2">The sequence shown here is derived from an EMBL/GenBank/DDBJ whole genome shotgun (WGS) entry which is preliminary data.</text>
</comment>
<sequence length="216" mass="23859">MRAGRVRRTRRLGLVTKFKKTPYTIDVRDLINRPGTMHERELDIVVPEDLGAGLVSVKAGSTLETDLRLEAMHEGILATFSITGTAEGICGRCLKDIALPVRVHFSELFGYSQDEAFEFEISDDHVDAESLIRDAVVLSLPFQPVCRRDCPGLDSETGQPLEDSPQLDPTPPTDPRWSALAGFQASTTINTDEIIHADSNSVDLDSHSVTLDREEK</sequence>
<dbReference type="AlphaFoldDB" id="A0A4R9AB69"/>
<feature type="region of interest" description="Disordered" evidence="1">
    <location>
        <begin position="151"/>
        <end position="178"/>
    </location>
</feature>
<name>A0A4R9AB69_9MICO</name>
<keyword evidence="3" id="KW-1185">Reference proteome</keyword>
<proteinExistence type="predicted"/>
<evidence type="ECO:0000313" key="2">
    <source>
        <dbReference type="EMBL" id="TFD55320.1"/>
    </source>
</evidence>
<evidence type="ECO:0000256" key="1">
    <source>
        <dbReference type="SAM" id="MobiDB-lite"/>
    </source>
</evidence>
<dbReference type="InterPro" id="IPR003772">
    <property type="entry name" value="YceD"/>
</dbReference>